<dbReference type="Proteomes" id="UP000282184">
    <property type="component" value="Unassembled WGS sequence"/>
</dbReference>
<evidence type="ECO:0000313" key="1">
    <source>
        <dbReference type="EMBL" id="RTQ45914.1"/>
    </source>
</evidence>
<keyword evidence="2" id="KW-1185">Reference proteome</keyword>
<comment type="caution">
    <text evidence="1">The sequence shown here is derived from an EMBL/GenBank/DDBJ whole genome shotgun (WGS) entry which is preliminary data.</text>
</comment>
<reference evidence="1 2" key="1">
    <citation type="submission" date="2018-12" db="EMBL/GenBank/DDBJ databases">
        <title>Hymenobacter gummosus sp. nov., isolated from a spring.</title>
        <authorList>
            <person name="Nie L."/>
        </authorList>
    </citation>
    <scope>NUCLEOTIDE SEQUENCE [LARGE SCALE GENOMIC DNA]</scope>
    <source>
        <strain evidence="1 2">KCTC 52166</strain>
    </source>
</reference>
<organism evidence="1 2">
    <name type="scientific">Hymenobacter gummosus</name>
    <dbReference type="NCBI Taxonomy" id="1776032"/>
    <lineage>
        <taxon>Bacteria</taxon>
        <taxon>Pseudomonadati</taxon>
        <taxon>Bacteroidota</taxon>
        <taxon>Cytophagia</taxon>
        <taxon>Cytophagales</taxon>
        <taxon>Hymenobacteraceae</taxon>
        <taxon>Hymenobacter</taxon>
    </lineage>
</organism>
<dbReference type="EMBL" id="RXOF01000018">
    <property type="protein sequence ID" value="RTQ45914.1"/>
    <property type="molecule type" value="Genomic_DNA"/>
</dbReference>
<gene>
    <name evidence="1" type="ORF">EJV47_24095</name>
</gene>
<proteinExistence type="predicted"/>
<name>A0A3S0JDP4_9BACT</name>
<dbReference type="AlphaFoldDB" id="A0A3S0JDP4"/>
<dbReference type="RefSeq" id="WP_126695770.1">
    <property type="nucleotide sequence ID" value="NZ_RXOF01000018.1"/>
</dbReference>
<evidence type="ECO:0000313" key="2">
    <source>
        <dbReference type="Proteomes" id="UP000282184"/>
    </source>
</evidence>
<sequence length="70" mass="8441">MYDKAGIAAQIDKIIEQGKKLDRLRDIHQRLQKLRDENFAATEQHQELSPEHERKTNRLVDEWNETWRSL</sequence>
<accession>A0A3S0JDP4</accession>
<protein>
    <submittedName>
        <fullName evidence="1">Uncharacterized protein</fullName>
    </submittedName>
</protein>